<reference evidence="2" key="1">
    <citation type="submission" date="2023-03" db="EMBL/GenBank/DDBJ databases">
        <title>Massive genome expansion in bonnet fungi (Mycena s.s.) driven by repeated elements and novel gene families across ecological guilds.</title>
        <authorList>
            <consortium name="Lawrence Berkeley National Laboratory"/>
            <person name="Harder C.B."/>
            <person name="Miyauchi S."/>
            <person name="Viragh M."/>
            <person name="Kuo A."/>
            <person name="Thoen E."/>
            <person name="Andreopoulos B."/>
            <person name="Lu D."/>
            <person name="Skrede I."/>
            <person name="Drula E."/>
            <person name="Henrissat B."/>
            <person name="Morin E."/>
            <person name="Kohler A."/>
            <person name="Barry K."/>
            <person name="LaButti K."/>
            <person name="Morin E."/>
            <person name="Salamov A."/>
            <person name="Lipzen A."/>
            <person name="Mereny Z."/>
            <person name="Hegedus B."/>
            <person name="Baldrian P."/>
            <person name="Stursova M."/>
            <person name="Weitz H."/>
            <person name="Taylor A."/>
            <person name="Grigoriev I.V."/>
            <person name="Nagy L.G."/>
            <person name="Martin F."/>
            <person name="Kauserud H."/>
        </authorList>
    </citation>
    <scope>NUCLEOTIDE SEQUENCE</scope>
    <source>
        <strain evidence="2">CBHHK067</strain>
    </source>
</reference>
<gene>
    <name evidence="2" type="ORF">B0H17DRAFT_1099935</name>
</gene>
<dbReference type="AlphaFoldDB" id="A0AAD7CQL8"/>
<sequence>MAVVRHPFPGDQLHSPVGSPRRRSHQLLRPSIYAGGVCRAARAQGLRRCDSAARARWQSRSQKIRGR</sequence>
<evidence type="ECO:0000313" key="3">
    <source>
        <dbReference type="Proteomes" id="UP001221757"/>
    </source>
</evidence>
<name>A0AAD7CQL8_MYCRO</name>
<protein>
    <submittedName>
        <fullName evidence="2">Uncharacterized protein</fullName>
    </submittedName>
</protein>
<proteinExistence type="predicted"/>
<evidence type="ECO:0000256" key="1">
    <source>
        <dbReference type="SAM" id="MobiDB-lite"/>
    </source>
</evidence>
<dbReference type="EMBL" id="JARKIE010000322">
    <property type="protein sequence ID" value="KAJ7654323.1"/>
    <property type="molecule type" value="Genomic_DNA"/>
</dbReference>
<keyword evidence="3" id="KW-1185">Reference proteome</keyword>
<feature type="region of interest" description="Disordered" evidence="1">
    <location>
        <begin position="1"/>
        <end position="24"/>
    </location>
</feature>
<dbReference type="Proteomes" id="UP001221757">
    <property type="component" value="Unassembled WGS sequence"/>
</dbReference>
<accession>A0AAD7CQL8</accession>
<comment type="caution">
    <text evidence="2">The sequence shown here is derived from an EMBL/GenBank/DDBJ whole genome shotgun (WGS) entry which is preliminary data.</text>
</comment>
<evidence type="ECO:0000313" key="2">
    <source>
        <dbReference type="EMBL" id="KAJ7654323.1"/>
    </source>
</evidence>
<organism evidence="2 3">
    <name type="scientific">Mycena rosella</name>
    <name type="common">Pink bonnet</name>
    <name type="synonym">Agaricus rosellus</name>
    <dbReference type="NCBI Taxonomy" id="1033263"/>
    <lineage>
        <taxon>Eukaryota</taxon>
        <taxon>Fungi</taxon>
        <taxon>Dikarya</taxon>
        <taxon>Basidiomycota</taxon>
        <taxon>Agaricomycotina</taxon>
        <taxon>Agaricomycetes</taxon>
        <taxon>Agaricomycetidae</taxon>
        <taxon>Agaricales</taxon>
        <taxon>Marasmiineae</taxon>
        <taxon>Mycenaceae</taxon>
        <taxon>Mycena</taxon>
    </lineage>
</organism>